<proteinExistence type="predicted"/>
<organism evidence="2 3">
    <name type="scientific">Brachionus plicatilis</name>
    <name type="common">Marine rotifer</name>
    <name type="synonym">Brachionus muelleri</name>
    <dbReference type="NCBI Taxonomy" id="10195"/>
    <lineage>
        <taxon>Eukaryota</taxon>
        <taxon>Metazoa</taxon>
        <taxon>Spiralia</taxon>
        <taxon>Gnathifera</taxon>
        <taxon>Rotifera</taxon>
        <taxon>Eurotatoria</taxon>
        <taxon>Monogononta</taxon>
        <taxon>Pseudotrocha</taxon>
        <taxon>Ploima</taxon>
        <taxon>Brachionidae</taxon>
        <taxon>Brachionus</taxon>
    </lineage>
</organism>
<protein>
    <submittedName>
        <fullName evidence="2">Uncharacterized protein</fullName>
    </submittedName>
</protein>
<dbReference type="AlphaFoldDB" id="A0A3M7QX31"/>
<evidence type="ECO:0000256" key="1">
    <source>
        <dbReference type="SAM" id="SignalP"/>
    </source>
</evidence>
<dbReference type="EMBL" id="REGN01004927">
    <property type="protein sequence ID" value="RNA15548.1"/>
    <property type="molecule type" value="Genomic_DNA"/>
</dbReference>
<feature type="chain" id="PRO_5018220294" evidence="1">
    <location>
        <begin position="20"/>
        <end position="61"/>
    </location>
</feature>
<accession>A0A3M7QX31</accession>
<gene>
    <name evidence="2" type="ORF">BpHYR1_042087</name>
</gene>
<comment type="caution">
    <text evidence="2">The sequence shown here is derived from an EMBL/GenBank/DDBJ whole genome shotgun (WGS) entry which is preliminary data.</text>
</comment>
<evidence type="ECO:0000313" key="2">
    <source>
        <dbReference type="EMBL" id="RNA15548.1"/>
    </source>
</evidence>
<sequence>MALFCGALASLLLAISARSMPSRSSLRPSYKAAITNKIKQETMNRDTESVVFQKSNRITSS</sequence>
<evidence type="ECO:0000313" key="3">
    <source>
        <dbReference type="Proteomes" id="UP000276133"/>
    </source>
</evidence>
<feature type="signal peptide" evidence="1">
    <location>
        <begin position="1"/>
        <end position="19"/>
    </location>
</feature>
<reference evidence="2 3" key="1">
    <citation type="journal article" date="2018" name="Sci. Rep.">
        <title>Genomic signatures of local adaptation to the degree of environmental predictability in rotifers.</title>
        <authorList>
            <person name="Franch-Gras L."/>
            <person name="Hahn C."/>
            <person name="Garcia-Roger E.M."/>
            <person name="Carmona M.J."/>
            <person name="Serra M."/>
            <person name="Gomez A."/>
        </authorList>
    </citation>
    <scope>NUCLEOTIDE SEQUENCE [LARGE SCALE GENOMIC DNA]</scope>
    <source>
        <strain evidence="2">HYR1</strain>
    </source>
</reference>
<keyword evidence="3" id="KW-1185">Reference proteome</keyword>
<name>A0A3M7QX31_BRAPC</name>
<keyword evidence="1" id="KW-0732">Signal</keyword>
<dbReference type="Proteomes" id="UP000276133">
    <property type="component" value="Unassembled WGS sequence"/>
</dbReference>